<evidence type="ECO:0000313" key="9">
    <source>
        <dbReference type="EMBL" id="EHJ56812.1"/>
    </source>
</evidence>
<feature type="domain" description="PTS EIIB type-2" evidence="7">
    <location>
        <begin position="398"/>
        <end position="485"/>
    </location>
</feature>
<dbReference type="AlphaFoldDB" id="G5KDD1"/>
<dbReference type="GO" id="GO:0009401">
    <property type="term" value="P:phosphoenolpyruvate-dependent sugar phosphotransferase system"/>
    <property type="evidence" value="ECO:0007669"/>
    <property type="project" value="InterPro"/>
</dbReference>
<dbReference type="PROSITE" id="PS51099">
    <property type="entry name" value="PTS_EIIB_TYPE_2"/>
    <property type="match status" value="1"/>
</dbReference>
<dbReference type="InterPro" id="IPR016152">
    <property type="entry name" value="PTrfase/Anion_transptr"/>
</dbReference>
<dbReference type="EMBL" id="AEUZ02000001">
    <property type="protein sequence ID" value="EHJ56812.1"/>
    <property type="molecule type" value="Genomic_DNA"/>
</dbReference>
<evidence type="ECO:0000256" key="5">
    <source>
        <dbReference type="ARBA" id="ARBA00023163"/>
    </source>
</evidence>
<evidence type="ECO:0000256" key="1">
    <source>
        <dbReference type="ARBA" id="ARBA00022679"/>
    </source>
</evidence>
<dbReference type="InterPro" id="IPR036388">
    <property type="entry name" value="WH-like_DNA-bd_sf"/>
</dbReference>
<evidence type="ECO:0000256" key="4">
    <source>
        <dbReference type="ARBA" id="ARBA00023159"/>
    </source>
</evidence>
<dbReference type="Pfam" id="PF08279">
    <property type="entry name" value="HTH_11"/>
    <property type="match status" value="1"/>
</dbReference>
<organism evidence="9 10">
    <name type="scientific">Streptococcus urinalis 2285-97</name>
    <dbReference type="NCBI Taxonomy" id="764291"/>
    <lineage>
        <taxon>Bacteria</taxon>
        <taxon>Bacillati</taxon>
        <taxon>Bacillota</taxon>
        <taxon>Bacilli</taxon>
        <taxon>Lactobacillales</taxon>
        <taxon>Streptococcaceae</taxon>
        <taxon>Streptococcus</taxon>
    </lineage>
</organism>
<dbReference type="InterPro" id="IPR050661">
    <property type="entry name" value="BglG_antiterminators"/>
</dbReference>
<dbReference type="Pfam" id="PF00874">
    <property type="entry name" value="PRD"/>
    <property type="match status" value="1"/>
</dbReference>
<keyword evidence="1" id="KW-0808">Transferase</keyword>
<dbReference type="STRING" id="764291.STRUR_1879"/>
<dbReference type="InterPro" id="IPR013196">
    <property type="entry name" value="HTH_11"/>
</dbReference>
<evidence type="ECO:0000313" key="10">
    <source>
        <dbReference type="Proteomes" id="UP000005388"/>
    </source>
</evidence>
<evidence type="ECO:0000256" key="2">
    <source>
        <dbReference type="ARBA" id="ARBA00022737"/>
    </source>
</evidence>
<reference evidence="9 10" key="1">
    <citation type="journal article" date="2014" name="Int. J. Syst. Evol. Microbiol.">
        <title>Phylogenomics and the dynamic genome evolution of the genus Streptococcus.</title>
        <authorList>
            <consortium name="The Broad Institute Genome Sequencing Platform"/>
            <person name="Richards V.P."/>
            <person name="Palmer S.R."/>
            <person name="Pavinski Bitar P.D."/>
            <person name="Qin X."/>
            <person name="Weinstock G.M."/>
            <person name="Highlander S.K."/>
            <person name="Town C.D."/>
            <person name="Burne R.A."/>
            <person name="Stanhope M.J."/>
        </authorList>
    </citation>
    <scope>NUCLEOTIDE SEQUENCE [LARGE SCALE GENOMIC DNA]</scope>
    <source>
        <strain evidence="9 10">2285-97</strain>
    </source>
</reference>
<dbReference type="InterPro" id="IPR002178">
    <property type="entry name" value="PTS_EIIA_type-2_dom"/>
</dbReference>
<dbReference type="SUPFAM" id="SSF63520">
    <property type="entry name" value="PTS-regulatory domain, PRD"/>
    <property type="match status" value="1"/>
</dbReference>
<dbReference type="InterPro" id="IPR036095">
    <property type="entry name" value="PTS_EIIB-like_sf"/>
</dbReference>
<dbReference type="PANTHER" id="PTHR30185">
    <property type="entry name" value="CRYPTIC BETA-GLUCOSIDE BGL OPERON ANTITERMINATOR"/>
    <property type="match status" value="1"/>
</dbReference>
<dbReference type="Gene3D" id="1.10.1790.10">
    <property type="entry name" value="PRD domain"/>
    <property type="match status" value="1"/>
</dbReference>
<dbReference type="PROSITE" id="PS51372">
    <property type="entry name" value="PRD_2"/>
    <property type="match status" value="1"/>
</dbReference>
<feature type="domain" description="PRD" evidence="8">
    <location>
        <begin position="290"/>
        <end position="397"/>
    </location>
</feature>
<feature type="domain" description="PTS EIIA type-2" evidence="6">
    <location>
        <begin position="502"/>
        <end position="638"/>
    </location>
</feature>
<dbReference type="SUPFAM" id="SSF55804">
    <property type="entry name" value="Phoshotransferase/anion transport protein"/>
    <property type="match status" value="1"/>
</dbReference>
<keyword evidence="4" id="KW-0010">Activator</keyword>
<dbReference type="InterPro" id="IPR013011">
    <property type="entry name" value="PTS_EIIB_2"/>
</dbReference>
<keyword evidence="10" id="KW-1185">Reference proteome</keyword>
<dbReference type="InterPro" id="IPR007737">
    <property type="entry name" value="Mga_HTH"/>
</dbReference>
<evidence type="ECO:0000259" key="6">
    <source>
        <dbReference type="PROSITE" id="PS51094"/>
    </source>
</evidence>
<evidence type="ECO:0000256" key="3">
    <source>
        <dbReference type="ARBA" id="ARBA00023015"/>
    </source>
</evidence>
<dbReference type="Pfam" id="PF00359">
    <property type="entry name" value="PTS_EIIA_2"/>
    <property type="match status" value="1"/>
</dbReference>
<sequence>MNNRQMMILRDLSETQEYITALVFAKKYKVSTKTILGDIKKLEDFLSPYAILIEKKPRYGIKILEEAKDKKKNRQIIHKLIGNNKFTDYFSRKPYYVKYICLSNRKTDIGEIADALYISESTVNRDLDKLQSELNNYDLKISKHCNEKYILGNEIDIAINLRNFLIDHFCSNAVEWQESELATVLFLKQDILDTVTCIRELCEKYDFFISQQYEIYLITDLLIAKSRYLLQQDSTHLFQLEEIQDTYPNYLFAAELLANILKIETFQINPNQINFISNSILSVTYKKIKEPSKLYEESINAFIEQVSSISKINFSLIDTIQYKLINHIEPMVYRIKNKINIKNGLTKEINKRYNSLYNIVWQASNVLELTFEIEIPESELAFLTLYFVAALKELRRPVSIGVVCPHGIATSELIISSIKDFITEFDFVEKVDLIDIKNGKKYDILISSIILELDTKDYCLVSPLLSNDDISLIQQKYLNLTYGNIEQNRSTVDFNLASSQLSVLLSNSVYFQKNFTTLEECIDFLVTQSHHLNNSSNGFKESIINREKMGSTSLYTGIALPHADPKFVKVSQLQVLTLNKPILWGKNNVSVVALISIKKDEEVLYKEPLLEFYSKIVDSMVVNQITRARKIKEILEII</sequence>
<dbReference type="Pfam" id="PF05043">
    <property type="entry name" value="Mga"/>
    <property type="match status" value="1"/>
</dbReference>
<protein>
    <submittedName>
        <fullName evidence="9">Phosphoenolpyruvate-dependent sugar PTS family porter, EIIA 2</fullName>
    </submittedName>
</protein>
<dbReference type="Gene3D" id="3.40.50.2300">
    <property type="match status" value="1"/>
</dbReference>
<keyword evidence="3" id="KW-0805">Transcription regulation</keyword>
<dbReference type="GO" id="GO:0008982">
    <property type="term" value="F:protein-N(PI)-phosphohistidine-sugar phosphotransferase activity"/>
    <property type="evidence" value="ECO:0007669"/>
    <property type="project" value="InterPro"/>
</dbReference>
<dbReference type="InterPro" id="IPR011608">
    <property type="entry name" value="PRD"/>
</dbReference>
<dbReference type="Gene3D" id="3.40.930.10">
    <property type="entry name" value="Mannitol-specific EII, Chain A"/>
    <property type="match status" value="1"/>
</dbReference>
<accession>G5KDD1</accession>
<keyword evidence="2" id="KW-0677">Repeat</keyword>
<dbReference type="PROSITE" id="PS51094">
    <property type="entry name" value="PTS_EIIA_TYPE_2"/>
    <property type="match status" value="1"/>
</dbReference>
<dbReference type="SUPFAM" id="SSF52794">
    <property type="entry name" value="PTS system IIB component-like"/>
    <property type="match status" value="1"/>
</dbReference>
<dbReference type="eggNOG" id="COG1762">
    <property type="taxonomic scope" value="Bacteria"/>
</dbReference>
<proteinExistence type="predicted"/>
<dbReference type="InterPro" id="IPR036634">
    <property type="entry name" value="PRD_sf"/>
</dbReference>
<gene>
    <name evidence="9" type="ORF">STRUR_1879</name>
</gene>
<evidence type="ECO:0000259" key="7">
    <source>
        <dbReference type="PROSITE" id="PS51099"/>
    </source>
</evidence>
<dbReference type="RefSeq" id="WP_006739554.1">
    <property type="nucleotide sequence ID" value="NZ_AEUZ02000001.1"/>
</dbReference>
<comment type="caution">
    <text evidence="9">The sequence shown here is derived from an EMBL/GenBank/DDBJ whole genome shotgun (WGS) entry which is preliminary data.</text>
</comment>
<dbReference type="Proteomes" id="UP000005388">
    <property type="component" value="Unassembled WGS sequence"/>
</dbReference>
<name>G5KDD1_9STRE</name>
<dbReference type="Gene3D" id="1.10.10.10">
    <property type="entry name" value="Winged helix-like DNA-binding domain superfamily/Winged helix DNA-binding domain"/>
    <property type="match status" value="2"/>
</dbReference>
<keyword evidence="5" id="KW-0804">Transcription</keyword>
<dbReference type="GO" id="GO:0006355">
    <property type="term" value="P:regulation of DNA-templated transcription"/>
    <property type="evidence" value="ECO:0007669"/>
    <property type="project" value="InterPro"/>
</dbReference>
<dbReference type="PANTHER" id="PTHR30185:SF18">
    <property type="entry name" value="TRANSCRIPTIONAL REGULATOR MTLR"/>
    <property type="match status" value="1"/>
</dbReference>
<dbReference type="eggNOG" id="COG3711">
    <property type="taxonomic scope" value="Bacteria"/>
</dbReference>
<evidence type="ECO:0000259" key="8">
    <source>
        <dbReference type="PROSITE" id="PS51372"/>
    </source>
</evidence>